<dbReference type="GO" id="GO:0004594">
    <property type="term" value="F:pantothenate kinase activity"/>
    <property type="evidence" value="ECO:0007669"/>
    <property type="project" value="UniProtKB-EC"/>
</dbReference>
<comment type="cofactor">
    <cofactor evidence="16">
        <name>NH4(+)</name>
        <dbReference type="ChEBI" id="CHEBI:28938"/>
    </cofactor>
    <cofactor evidence="16">
        <name>K(+)</name>
        <dbReference type="ChEBI" id="CHEBI:29103"/>
    </cofactor>
    <text evidence="16">A monovalent cation. Ammonium or potassium.</text>
</comment>
<evidence type="ECO:0000256" key="1">
    <source>
        <dbReference type="ARBA" id="ARBA00001206"/>
    </source>
</evidence>
<comment type="caution">
    <text evidence="17">The sequence shown here is derived from an EMBL/GenBank/DDBJ whole genome shotgun (WGS) entry which is preliminary data.</text>
</comment>
<comment type="subcellular location">
    <subcellularLocation>
        <location evidence="3 16">Cytoplasm</location>
    </subcellularLocation>
</comment>
<organism evidence="17 18">
    <name type="scientific">Adlercreutzia wanghongyangiae</name>
    <dbReference type="NCBI Taxonomy" id="3111451"/>
    <lineage>
        <taxon>Bacteria</taxon>
        <taxon>Bacillati</taxon>
        <taxon>Actinomycetota</taxon>
        <taxon>Coriobacteriia</taxon>
        <taxon>Eggerthellales</taxon>
        <taxon>Eggerthellaceae</taxon>
        <taxon>Adlercreutzia</taxon>
    </lineage>
</organism>
<feature type="binding site" evidence="16">
    <location>
        <position position="207"/>
    </location>
    <ligand>
        <name>substrate</name>
    </ligand>
</feature>
<dbReference type="InterPro" id="IPR004619">
    <property type="entry name" value="Type_III_PanK"/>
</dbReference>
<keyword evidence="7 16" id="KW-0963">Cytoplasm</keyword>
<feature type="binding site" evidence="16">
    <location>
        <begin position="11"/>
        <end position="18"/>
    </location>
    <ligand>
        <name>ATP</name>
        <dbReference type="ChEBI" id="CHEBI:30616"/>
    </ligand>
</feature>
<comment type="cofactor">
    <cofactor evidence="2">
        <name>K(+)</name>
        <dbReference type="ChEBI" id="CHEBI:29103"/>
    </cofactor>
</comment>
<dbReference type="CDD" id="cd24015">
    <property type="entry name" value="ASKHA_NBD_PanK-III"/>
    <property type="match status" value="1"/>
</dbReference>
<gene>
    <name evidence="16" type="primary">coaX</name>
    <name evidence="17" type="ORF">VIN30_05350</name>
</gene>
<feature type="binding site" evidence="16">
    <location>
        <position position="155"/>
    </location>
    <ligand>
        <name>ATP</name>
        <dbReference type="ChEBI" id="CHEBI:30616"/>
    </ligand>
</feature>
<evidence type="ECO:0000256" key="5">
    <source>
        <dbReference type="ARBA" id="ARBA00011738"/>
    </source>
</evidence>
<keyword evidence="18" id="KW-1185">Reference proteome</keyword>
<evidence type="ECO:0000256" key="12">
    <source>
        <dbReference type="ARBA" id="ARBA00022958"/>
    </source>
</evidence>
<evidence type="ECO:0000256" key="7">
    <source>
        <dbReference type="ARBA" id="ARBA00022490"/>
    </source>
</evidence>
<reference evidence="17 18" key="1">
    <citation type="submission" date="2024-01" db="EMBL/GenBank/DDBJ databases">
        <title>novel species in genus Adlercreutzia.</title>
        <authorList>
            <person name="Liu X."/>
        </authorList>
    </citation>
    <scope>NUCLEOTIDE SEQUENCE [LARGE SCALE GENOMIC DNA]</scope>
    <source>
        <strain evidence="17 18">R7</strain>
    </source>
</reference>
<evidence type="ECO:0000256" key="11">
    <source>
        <dbReference type="ARBA" id="ARBA00022840"/>
    </source>
</evidence>
<dbReference type="InterPro" id="IPR043129">
    <property type="entry name" value="ATPase_NBD"/>
</dbReference>
<evidence type="ECO:0000256" key="14">
    <source>
        <dbReference type="ARBA" id="ARBA00038036"/>
    </source>
</evidence>
<evidence type="ECO:0000256" key="15">
    <source>
        <dbReference type="ARBA" id="ARBA00040883"/>
    </source>
</evidence>
<evidence type="ECO:0000256" key="13">
    <source>
        <dbReference type="ARBA" id="ARBA00022993"/>
    </source>
</evidence>
<evidence type="ECO:0000256" key="10">
    <source>
        <dbReference type="ARBA" id="ARBA00022777"/>
    </source>
</evidence>
<keyword evidence="10 16" id="KW-0418">Kinase</keyword>
<accession>A0ABU6IHH0</accession>
<evidence type="ECO:0000256" key="16">
    <source>
        <dbReference type="HAMAP-Rule" id="MF_01274"/>
    </source>
</evidence>
<dbReference type="Pfam" id="PF03309">
    <property type="entry name" value="Pan_kinase"/>
    <property type="match status" value="1"/>
</dbReference>
<feature type="binding site" evidence="16">
    <location>
        <begin position="130"/>
        <end position="133"/>
    </location>
    <ligand>
        <name>substrate</name>
    </ligand>
</feature>
<evidence type="ECO:0000256" key="2">
    <source>
        <dbReference type="ARBA" id="ARBA00001958"/>
    </source>
</evidence>
<dbReference type="PANTHER" id="PTHR34265:SF1">
    <property type="entry name" value="TYPE III PANTOTHENATE KINASE"/>
    <property type="match status" value="1"/>
</dbReference>
<dbReference type="PANTHER" id="PTHR34265">
    <property type="entry name" value="TYPE III PANTOTHENATE KINASE"/>
    <property type="match status" value="1"/>
</dbReference>
<dbReference type="EC" id="2.7.1.33" evidence="6 16"/>
<keyword evidence="11 16" id="KW-0067">ATP-binding</keyword>
<proteinExistence type="inferred from homology"/>
<dbReference type="SUPFAM" id="SSF53067">
    <property type="entry name" value="Actin-like ATPase domain"/>
    <property type="match status" value="2"/>
</dbReference>
<keyword evidence="8 16" id="KW-0808">Transferase</keyword>
<comment type="catalytic activity">
    <reaction evidence="1 16">
        <text>(R)-pantothenate + ATP = (R)-4'-phosphopantothenate + ADP + H(+)</text>
        <dbReference type="Rhea" id="RHEA:16373"/>
        <dbReference type="ChEBI" id="CHEBI:10986"/>
        <dbReference type="ChEBI" id="CHEBI:15378"/>
        <dbReference type="ChEBI" id="CHEBI:29032"/>
        <dbReference type="ChEBI" id="CHEBI:30616"/>
        <dbReference type="ChEBI" id="CHEBI:456216"/>
        <dbReference type="EC" id="2.7.1.33"/>
    </reaction>
</comment>
<feature type="binding site" evidence="16">
    <location>
        <position position="152"/>
    </location>
    <ligand>
        <name>K(+)</name>
        <dbReference type="ChEBI" id="CHEBI:29103"/>
    </ligand>
</feature>
<keyword evidence="13 16" id="KW-0173">Coenzyme A biosynthesis</keyword>
<evidence type="ECO:0000256" key="6">
    <source>
        <dbReference type="ARBA" id="ARBA00012102"/>
    </source>
</evidence>
<dbReference type="HAMAP" id="MF_01274">
    <property type="entry name" value="Pantothen_kinase_3"/>
    <property type="match status" value="1"/>
</dbReference>
<evidence type="ECO:0000313" key="17">
    <source>
        <dbReference type="EMBL" id="MEC4175867.1"/>
    </source>
</evidence>
<keyword evidence="16" id="KW-0479">Metal-binding</keyword>
<evidence type="ECO:0000256" key="9">
    <source>
        <dbReference type="ARBA" id="ARBA00022741"/>
    </source>
</evidence>
<evidence type="ECO:0000256" key="8">
    <source>
        <dbReference type="ARBA" id="ARBA00022679"/>
    </source>
</evidence>
<comment type="similarity">
    <text evidence="14 16">Belongs to the type III pantothenate kinase family.</text>
</comment>
<sequence length="278" mass="28497">MRALNLVLAIDIRNTHTRLGLAADGVLAAQWSVGTDAGCTADEAVACVATFFDAVDCGLTPLAPEAALAAIDLPSCAPLADGAIIASVFPSLTEVWVEAARRVTGTRPLTVGPGLKSGLKMAFSDPASVGADRVAEMVAAKTAYGAPVLVVDLGTSTTFELLDREGSFKGGIIAPGMRLGAAALARGAAQLPSVELRAPRSLLGRTTEAAMQSGIVMGEVARIDGLIDMIWDDAGYTTPVVLTGRGAEGIAALMAHDAVVDQTLGLRGLVELHALNRR</sequence>
<dbReference type="NCBIfam" id="TIGR00671">
    <property type="entry name" value="baf"/>
    <property type="match status" value="1"/>
</dbReference>
<evidence type="ECO:0000256" key="4">
    <source>
        <dbReference type="ARBA" id="ARBA00005225"/>
    </source>
</evidence>
<evidence type="ECO:0000313" key="18">
    <source>
        <dbReference type="Proteomes" id="UP001349994"/>
    </source>
</evidence>
<dbReference type="EMBL" id="JAYMFF010000009">
    <property type="protein sequence ID" value="MEC4175867.1"/>
    <property type="molecule type" value="Genomic_DNA"/>
</dbReference>
<keyword evidence="9 16" id="KW-0547">Nucleotide-binding</keyword>
<name>A0ABU6IHH0_9ACTN</name>
<dbReference type="Proteomes" id="UP001349994">
    <property type="component" value="Unassembled WGS sequence"/>
</dbReference>
<dbReference type="RefSeq" id="WP_338209901.1">
    <property type="nucleotide sequence ID" value="NZ_JAYMFF010000009.1"/>
</dbReference>
<feature type="binding site" evidence="16">
    <location>
        <position position="123"/>
    </location>
    <ligand>
        <name>substrate</name>
    </ligand>
</feature>
<protein>
    <recommendedName>
        <fullName evidence="15 16">Type III pantothenate kinase</fullName>
        <ecNumber evidence="6 16">2.7.1.33</ecNumber>
    </recommendedName>
    <alternativeName>
        <fullName evidence="16">PanK-III</fullName>
    </alternativeName>
    <alternativeName>
        <fullName evidence="16">Pantothenic acid kinase</fullName>
    </alternativeName>
</protein>
<keyword evidence="12 16" id="KW-0630">Potassium</keyword>
<comment type="subunit">
    <text evidence="5 16">Homodimer.</text>
</comment>
<evidence type="ECO:0000256" key="3">
    <source>
        <dbReference type="ARBA" id="ARBA00004496"/>
    </source>
</evidence>
<comment type="function">
    <text evidence="16">Catalyzes the phosphorylation of pantothenate (Pan), the first step in CoA biosynthesis.</text>
</comment>
<dbReference type="Gene3D" id="3.30.420.40">
    <property type="match status" value="2"/>
</dbReference>
<feature type="active site" description="Proton acceptor" evidence="16">
    <location>
        <position position="132"/>
    </location>
</feature>
<comment type="pathway">
    <text evidence="4 16">Cofactor biosynthesis; coenzyme A biosynthesis; CoA from (R)-pantothenate: step 1/5.</text>
</comment>